<sequence>MVVGETMLLASQRFEYVNWSSVEWDIRQKGYSIIPRWLTKAECVTIRDFWHNPDNFGPTVDMEHHNFGHGEYRYFRDPSPEFLTQLRKKMYPYLRDIAHHLWDTPMSHQFPPSLDEFLTLCHDAGQKQTGVMMLHYPTGGFNLWHQDRHGSVLFPLQLIIVLSESGHDFEGGKLLVQEEYSHKPPERHIIGGNIGDVVVLCTTTRPKHGHGPKKSEFYHGVSKVTAGERYSLSCLFHDE</sequence>
<dbReference type="InterPro" id="IPR005123">
    <property type="entry name" value="Oxoglu/Fe-dep_dioxygenase_dom"/>
</dbReference>
<dbReference type="Pfam" id="PF09859">
    <property type="entry name" value="Oxygenase-NA"/>
    <property type="match status" value="1"/>
</dbReference>
<evidence type="ECO:0000259" key="2">
    <source>
        <dbReference type="PROSITE" id="PS51471"/>
    </source>
</evidence>
<organism evidence="3 4">
    <name type="scientific">Sulfobacillus benefaciens</name>
    <dbReference type="NCBI Taxonomy" id="453960"/>
    <lineage>
        <taxon>Bacteria</taxon>
        <taxon>Bacillati</taxon>
        <taxon>Bacillota</taxon>
        <taxon>Clostridia</taxon>
        <taxon>Eubacteriales</taxon>
        <taxon>Clostridiales Family XVII. Incertae Sedis</taxon>
        <taxon>Sulfobacillus</taxon>
    </lineage>
</organism>
<reference evidence="3 4" key="1">
    <citation type="journal article" date="2014" name="BMC Genomics">
        <title>Comparison of environmental and isolate Sulfobacillus genomes reveals diverse carbon, sulfur, nitrogen, and hydrogen metabolisms.</title>
        <authorList>
            <person name="Justice N.B."/>
            <person name="Norman A."/>
            <person name="Brown C.T."/>
            <person name="Singh A."/>
            <person name="Thomas B.C."/>
            <person name="Banfield J.F."/>
        </authorList>
    </citation>
    <scope>NUCLEOTIDE SEQUENCE [LARGE SCALE GENOMIC DNA]</scope>
    <source>
        <strain evidence="3">AMDSBA1</strain>
    </source>
</reference>
<accession>A0A2T2WW02</accession>
<dbReference type="GO" id="GO:0016491">
    <property type="term" value="F:oxidoreductase activity"/>
    <property type="evidence" value="ECO:0007669"/>
    <property type="project" value="UniProtKB-KW"/>
</dbReference>
<keyword evidence="1" id="KW-0408">Iron</keyword>
<dbReference type="InterPro" id="IPR018655">
    <property type="entry name" value="DUF2086"/>
</dbReference>
<dbReference type="AlphaFoldDB" id="A0A2T2WW02"/>
<feature type="domain" description="Fe2OG dioxygenase" evidence="2">
    <location>
        <begin position="127"/>
        <end position="239"/>
    </location>
</feature>
<dbReference type="PROSITE" id="PS51471">
    <property type="entry name" value="FE2OG_OXY"/>
    <property type="match status" value="1"/>
</dbReference>
<protein>
    <recommendedName>
        <fullName evidence="2">Fe2OG dioxygenase domain-containing protein</fullName>
    </recommendedName>
</protein>
<comment type="caution">
    <text evidence="3">The sequence shown here is derived from an EMBL/GenBank/DDBJ whole genome shotgun (WGS) entry which is preliminary data.</text>
</comment>
<keyword evidence="1" id="KW-0560">Oxidoreductase</keyword>
<proteinExistence type="inferred from homology"/>
<name>A0A2T2WW02_9FIRM</name>
<evidence type="ECO:0000313" key="3">
    <source>
        <dbReference type="EMBL" id="PSR26421.1"/>
    </source>
</evidence>
<dbReference type="Gene3D" id="2.60.120.620">
    <property type="entry name" value="q2cbj1_9rhob like domain"/>
    <property type="match status" value="1"/>
</dbReference>
<keyword evidence="1" id="KW-0479">Metal-binding</keyword>
<comment type="similarity">
    <text evidence="1">Belongs to the iron/ascorbate-dependent oxidoreductase family.</text>
</comment>
<dbReference type="GO" id="GO:0046872">
    <property type="term" value="F:metal ion binding"/>
    <property type="evidence" value="ECO:0007669"/>
    <property type="project" value="UniProtKB-KW"/>
</dbReference>
<dbReference type="EMBL" id="PXYT01000036">
    <property type="protein sequence ID" value="PSR26421.1"/>
    <property type="molecule type" value="Genomic_DNA"/>
</dbReference>
<gene>
    <name evidence="3" type="ORF">C7B43_13845</name>
</gene>
<evidence type="ECO:0000313" key="4">
    <source>
        <dbReference type="Proteomes" id="UP000242699"/>
    </source>
</evidence>
<dbReference type="Proteomes" id="UP000242699">
    <property type="component" value="Unassembled WGS sequence"/>
</dbReference>
<evidence type="ECO:0000256" key="1">
    <source>
        <dbReference type="RuleBase" id="RU003682"/>
    </source>
</evidence>